<dbReference type="InterPro" id="IPR016152">
    <property type="entry name" value="PTrfase/Anion_transptr"/>
</dbReference>
<dbReference type="EMBL" id="FNSH01000001">
    <property type="protein sequence ID" value="SEB92926.1"/>
    <property type="molecule type" value="Genomic_DNA"/>
</dbReference>
<dbReference type="InterPro" id="IPR002178">
    <property type="entry name" value="PTS_EIIA_type-2_dom"/>
</dbReference>
<dbReference type="GO" id="GO:0005737">
    <property type="term" value="C:cytoplasm"/>
    <property type="evidence" value="ECO:0007669"/>
    <property type="project" value="UniProtKB-SubCell"/>
</dbReference>
<keyword evidence="2" id="KW-0813">Transport</keyword>
<evidence type="ECO:0000256" key="9">
    <source>
        <dbReference type="ARBA" id="ARBA00041175"/>
    </source>
</evidence>
<proteinExistence type="predicted"/>
<protein>
    <recommendedName>
        <fullName evidence="9">Ascorbate-specific PTS system EIIA component</fullName>
    </recommendedName>
    <alternativeName>
        <fullName evidence="10">Ascorbate-specific phosphotransferase enzyme IIA component</fullName>
    </alternativeName>
</protein>
<name>A0AB38A7R6_9ACTN</name>
<evidence type="ECO:0000256" key="4">
    <source>
        <dbReference type="ARBA" id="ARBA00022553"/>
    </source>
</evidence>
<evidence type="ECO:0000256" key="6">
    <source>
        <dbReference type="ARBA" id="ARBA00022683"/>
    </source>
</evidence>
<evidence type="ECO:0000259" key="11">
    <source>
        <dbReference type="PROSITE" id="PS51094"/>
    </source>
</evidence>
<keyword evidence="5" id="KW-0808">Transferase</keyword>
<evidence type="ECO:0000256" key="8">
    <source>
        <dbReference type="ARBA" id="ARBA00037387"/>
    </source>
</evidence>
<evidence type="ECO:0000256" key="3">
    <source>
        <dbReference type="ARBA" id="ARBA00022490"/>
    </source>
</evidence>
<organism evidence="12 13">
    <name type="scientific">Atopobium minutum</name>
    <dbReference type="NCBI Taxonomy" id="1381"/>
    <lineage>
        <taxon>Bacteria</taxon>
        <taxon>Bacillati</taxon>
        <taxon>Actinomycetota</taxon>
        <taxon>Coriobacteriia</taxon>
        <taxon>Coriobacteriales</taxon>
        <taxon>Atopobiaceae</taxon>
        <taxon>Atopobium</taxon>
    </lineage>
</organism>
<keyword evidence="7" id="KW-0418">Kinase</keyword>
<accession>A0AB38A7R6</accession>
<dbReference type="CDD" id="cd00211">
    <property type="entry name" value="PTS_IIA_fru"/>
    <property type="match status" value="1"/>
</dbReference>
<evidence type="ECO:0000313" key="12">
    <source>
        <dbReference type="EMBL" id="SEB92926.1"/>
    </source>
</evidence>
<dbReference type="PANTHER" id="PTHR36203">
    <property type="entry name" value="ASCORBATE-SPECIFIC PTS SYSTEM EIIA COMPONENT"/>
    <property type="match status" value="1"/>
</dbReference>
<evidence type="ECO:0000256" key="5">
    <source>
        <dbReference type="ARBA" id="ARBA00022679"/>
    </source>
</evidence>
<dbReference type="GO" id="GO:0009401">
    <property type="term" value="P:phosphoenolpyruvate-dependent sugar phosphotransferase system"/>
    <property type="evidence" value="ECO:0007669"/>
    <property type="project" value="UniProtKB-KW"/>
</dbReference>
<evidence type="ECO:0000256" key="2">
    <source>
        <dbReference type="ARBA" id="ARBA00022448"/>
    </source>
</evidence>
<dbReference type="Pfam" id="PF00359">
    <property type="entry name" value="PTS_EIIA_2"/>
    <property type="match status" value="1"/>
</dbReference>
<evidence type="ECO:0000256" key="7">
    <source>
        <dbReference type="ARBA" id="ARBA00022777"/>
    </source>
</evidence>
<comment type="subcellular location">
    <subcellularLocation>
        <location evidence="1">Cytoplasm</location>
    </subcellularLocation>
</comment>
<evidence type="ECO:0000256" key="10">
    <source>
        <dbReference type="ARBA" id="ARBA00042072"/>
    </source>
</evidence>
<dbReference type="InterPro" id="IPR051351">
    <property type="entry name" value="Ascorbate-PTS_EIIA_comp"/>
</dbReference>
<gene>
    <name evidence="12" type="ORF">SAMN04489746_1299</name>
</gene>
<dbReference type="PROSITE" id="PS51094">
    <property type="entry name" value="PTS_EIIA_TYPE_2"/>
    <property type="match status" value="1"/>
</dbReference>
<keyword evidence="6" id="KW-0598">Phosphotransferase system</keyword>
<dbReference type="Gene3D" id="3.40.930.10">
    <property type="entry name" value="Mannitol-specific EII, Chain A"/>
    <property type="match status" value="1"/>
</dbReference>
<dbReference type="PANTHER" id="PTHR36203:SF1">
    <property type="entry name" value="ASCORBATE-SPECIFIC PTS SYSTEM EIIA COMPONENT"/>
    <property type="match status" value="1"/>
</dbReference>
<sequence length="154" mass="17314">MLLRQLYELNHFNIVDTPMDWREALRKGIEPLLVDKCVEPEYADCLIKNVEKHGPYIVLLPGVAMPHAVEGAVGTNREAISLMISKHPVYFGEKDDPDTTATVFFTLSDVDAQSHLQTMQRLAMVLSNPEVVERLAKLTRAEELLEIDALVGDE</sequence>
<dbReference type="Proteomes" id="UP000183687">
    <property type="component" value="Unassembled WGS sequence"/>
</dbReference>
<keyword evidence="4" id="KW-0597">Phosphoprotein</keyword>
<comment type="caution">
    <text evidence="12">The sequence shown here is derived from an EMBL/GenBank/DDBJ whole genome shotgun (WGS) entry which is preliminary data.</text>
</comment>
<dbReference type="GO" id="GO:0016301">
    <property type="term" value="F:kinase activity"/>
    <property type="evidence" value="ECO:0007669"/>
    <property type="project" value="UniProtKB-KW"/>
</dbReference>
<dbReference type="RefSeq" id="WP_002564035.1">
    <property type="nucleotide sequence ID" value="NZ_CALJSN010000010.1"/>
</dbReference>
<evidence type="ECO:0000313" key="13">
    <source>
        <dbReference type="Proteomes" id="UP000183687"/>
    </source>
</evidence>
<dbReference type="AlphaFoldDB" id="A0AB38A7R6"/>
<reference evidence="12 13" key="1">
    <citation type="submission" date="2016-10" db="EMBL/GenBank/DDBJ databases">
        <authorList>
            <person name="Varghese N."/>
            <person name="Submissions S."/>
        </authorList>
    </citation>
    <scope>NUCLEOTIDE SEQUENCE [LARGE SCALE GENOMIC DNA]</scope>
    <source>
        <strain evidence="12 13">DSM 20586</strain>
    </source>
</reference>
<comment type="function">
    <text evidence="8">The phosphoenolpyruvate-dependent sugar phosphotransferase system (sugar PTS), a major carbohydrate active transport system, catalyzes the phosphorylation of incoming sugar substrates concomitantly with their translocation across the cell membrane. The enzyme II UlaABC PTS system is involved in ascorbate transport.</text>
</comment>
<feature type="domain" description="PTS EIIA type-2" evidence="11">
    <location>
        <begin position="5"/>
        <end position="154"/>
    </location>
</feature>
<keyword evidence="3" id="KW-0963">Cytoplasm</keyword>
<dbReference type="SUPFAM" id="SSF55804">
    <property type="entry name" value="Phoshotransferase/anion transport protein"/>
    <property type="match status" value="1"/>
</dbReference>
<evidence type="ECO:0000256" key="1">
    <source>
        <dbReference type="ARBA" id="ARBA00004496"/>
    </source>
</evidence>